<protein>
    <submittedName>
        <fullName evidence="5">Mediator of RNA polymerase II transcription subunit 26</fullName>
    </submittedName>
</protein>
<dbReference type="RefSeq" id="XP_005753623.1">
    <property type="nucleotide sequence ID" value="XM_005753566.1"/>
</dbReference>
<keyword evidence="4" id="KW-1185">Reference proteome</keyword>
<name>A0A9Y3VXB2_9CICH</name>
<dbReference type="PROSITE" id="PS00028">
    <property type="entry name" value="ZINC_FINGER_C2H2_1"/>
    <property type="match status" value="1"/>
</dbReference>
<evidence type="ECO:0000259" key="3">
    <source>
        <dbReference type="PROSITE" id="PS50157"/>
    </source>
</evidence>
<dbReference type="Gene3D" id="3.30.160.60">
    <property type="entry name" value="Classic Zinc Finger"/>
    <property type="match status" value="1"/>
</dbReference>
<feature type="compositionally biased region" description="Polar residues" evidence="2">
    <location>
        <begin position="190"/>
        <end position="199"/>
    </location>
</feature>
<evidence type="ECO:0000313" key="5">
    <source>
        <dbReference type="RefSeq" id="XP_005753623.1"/>
    </source>
</evidence>
<feature type="compositionally biased region" description="Basic and acidic residues" evidence="2">
    <location>
        <begin position="145"/>
        <end position="157"/>
    </location>
</feature>
<feature type="region of interest" description="Disordered" evidence="2">
    <location>
        <begin position="1"/>
        <end position="73"/>
    </location>
</feature>
<keyword evidence="1" id="KW-0862">Zinc</keyword>
<evidence type="ECO:0000256" key="2">
    <source>
        <dbReference type="SAM" id="MobiDB-lite"/>
    </source>
</evidence>
<feature type="domain" description="C2H2-type" evidence="3">
    <location>
        <begin position="248"/>
        <end position="275"/>
    </location>
</feature>
<feature type="compositionally biased region" description="Basic and acidic residues" evidence="2">
    <location>
        <begin position="177"/>
        <end position="188"/>
    </location>
</feature>
<dbReference type="SMART" id="SM00355">
    <property type="entry name" value="ZnF_C2H2"/>
    <property type="match status" value="1"/>
</dbReference>
<evidence type="ECO:0000313" key="4">
    <source>
        <dbReference type="Proteomes" id="UP000695023"/>
    </source>
</evidence>
<feature type="compositionally biased region" description="Basic and acidic residues" evidence="2">
    <location>
        <begin position="206"/>
        <end position="221"/>
    </location>
</feature>
<dbReference type="GO" id="GO:0008270">
    <property type="term" value="F:zinc ion binding"/>
    <property type="evidence" value="ECO:0007669"/>
    <property type="project" value="UniProtKB-KW"/>
</dbReference>
<dbReference type="InterPro" id="IPR013087">
    <property type="entry name" value="Znf_C2H2_type"/>
</dbReference>
<dbReference type="AlphaFoldDB" id="A0A9Y3VXB2"/>
<feature type="compositionally biased region" description="Polar residues" evidence="2">
    <location>
        <begin position="229"/>
        <end position="240"/>
    </location>
</feature>
<dbReference type="SUPFAM" id="SSF57667">
    <property type="entry name" value="beta-beta-alpha zinc fingers"/>
    <property type="match status" value="1"/>
</dbReference>
<keyword evidence="1" id="KW-0479">Metal-binding</keyword>
<dbReference type="Proteomes" id="UP000695023">
    <property type="component" value="Unplaced"/>
</dbReference>
<gene>
    <name evidence="5" type="primary">LOC102193549</name>
</gene>
<dbReference type="GeneID" id="102193549"/>
<dbReference type="InterPro" id="IPR036236">
    <property type="entry name" value="Znf_C2H2_sf"/>
</dbReference>
<keyword evidence="1" id="KW-0863">Zinc-finger</keyword>
<evidence type="ECO:0000256" key="1">
    <source>
        <dbReference type="PROSITE-ProRule" id="PRU00042"/>
    </source>
</evidence>
<dbReference type="FunFam" id="3.30.160.60:FF:000096">
    <property type="entry name" value="Zinc finger and BTB domain-containing protein 18 isoform 1"/>
    <property type="match status" value="1"/>
</dbReference>
<organism evidence="4 5">
    <name type="scientific">Pundamilia nyererei</name>
    <dbReference type="NCBI Taxonomy" id="303518"/>
    <lineage>
        <taxon>Eukaryota</taxon>
        <taxon>Metazoa</taxon>
        <taxon>Chordata</taxon>
        <taxon>Craniata</taxon>
        <taxon>Vertebrata</taxon>
        <taxon>Euteleostomi</taxon>
        <taxon>Actinopterygii</taxon>
        <taxon>Neopterygii</taxon>
        <taxon>Teleostei</taxon>
        <taxon>Neoteleostei</taxon>
        <taxon>Acanthomorphata</taxon>
        <taxon>Ovalentaria</taxon>
        <taxon>Cichlomorphae</taxon>
        <taxon>Cichliformes</taxon>
        <taxon>Cichlidae</taxon>
        <taxon>African cichlids</taxon>
        <taxon>Pseudocrenilabrinae</taxon>
        <taxon>Haplochromini</taxon>
        <taxon>Pundamilia</taxon>
    </lineage>
</organism>
<feature type="compositionally biased region" description="Polar residues" evidence="2">
    <location>
        <begin position="34"/>
        <end position="48"/>
    </location>
</feature>
<accession>A0A9Y3VXB2</accession>
<sequence>MVTGYDIQIVELGPLEDAPDLPQQHDYEEEEGLNEQQVCNQERNSNLGQEDPEPPQITEEQEELCSSQEGEQLGLKKEAESIIVWTDEEQLRLLETICKPEIKLHRIDVHQQHAFKEEDVLTDQQVFNQERNSSLDQEDPQPPQIKEEQEELCRSQEGEQLGLKQETDTFKVTPAYEKSDHSEPEPKSEQLLSHSSPEAESQDYEENGHVDSRSTRNAELKNRRHSQRVDNTPVSVSQSRTDTKNKSVQCDVCGKTLPDKYKLIAHLRVHTGEKPFIALYPILGHMDPKPVFWLIIVIICSRDFGTAATTGVGENPGSPRPNGTNQRKGDPKKKHRAQRTTVPENVLFRRLKAR</sequence>
<feature type="region of interest" description="Disordered" evidence="2">
    <location>
        <begin position="310"/>
        <end position="344"/>
    </location>
</feature>
<proteinExistence type="predicted"/>
<reference evidence="5" key="1">
    <citation type="submission" date="2025-08" db="UniProtKB">
        <authorList>
            <consortium name="RefSeq"/>
        </authorList>
    </citation>
    <scope>IDENTIFICATION</scope>
</reference>
<dbReference type="PROSITE" id="PS50157">
    <property type="entry name" value="ZINC_FINGER_C2H2_2"/>
    <property type="match status" value="1"/>
</dbReference>
<feature type="region of interest" description="Disordered" evidence="2">
    <location>
        <begin position="131"/>
        <end position="248"/>
    </location>
</feature>